<dbReference type="EMBL" id="JALJOV010001085">
    <property type="protein sequence ID" value="KAK9854801.1"/>
    <property type="molecule type" value="Genomic_DNA"/>
</dbReference>
<dbReference type="Proteomes" id="UP001485043">
    <property type="component" value="Unassembled WGS sequence"/>
</dbReference>
<proteinExistence type="predicted"/>
<keyword evidence="2" id="KW-1185">Reference proteome</keyword>
<reference evidence="1 2" key="1">
    <citation type="journal article" date="2024" name="Nat. Commun.">
        <title>Phylogenomics reveals the evolutionary origins of lichenization in chlorophyte algae.</title>
        <authorList>
            <person name="Puginier C."/>
            <person name="Libourel C."/>
            <person name="Otte J."/>
            <person name="Skaloud P."/>
            <person name="Haon M."/>
            <person name="Grisel S."/>
            <person name="Petersen M."/>
            <person name="Berrin J.G."/>
            <person name="Delaux P.M."/>
            <person name="Dal Grande F."/>
            <person name="Keller J."/>
        </authorList>
    </citation>
    <scope>NUCLEOTIDE SEQUENCE [LARGE SCALE GENOMIC DNA]</scope>
    <source>
        <strain evidence="1 2">SAG 2523</strain>
    </source>
</reference>
<sequence>MPDATLAGTSGWMFLPRVCCPADLPACTKAAGDHRRTSYTRQRDSPLRMPDFPDDWWPEDAHHLRIMTEPCILTAQLL</sequence>
<evidence type="ECO:0000313" key="1">
    <source>
        <dbReference type="EMBL" id="KAK9854801.1"/>
    </source>
</evidence>
<dbReference type="AlphaFoldDB" id="A0AAW1ST36"/>
<gene>
    <name evidence="1" type="ORF">WJX84_003260</name>
</gene>
<protein>
    <submittedName>
        <fullName evidence="1">Uncharacterized protein</fullName>
    </submittedName>
</protein>
<comment type="caution">
    <text evidence="1">The sequence shown here is derived from an EMBL/GenBank/DDBJ whole genome shotgun (WGS) entry which is preliminary data.</text>
</comment>
<evidence type="ECO:0000313" key="2">
    <source>
        <dbReference type="Proteomes" id="UP001485043"/>
    </source>
</evidence>
<accession>A0AAW1ST36</accession>
<organism evidence="1 2">
    <name type="scientific">Apatococcus fuscideae</name>
    <dbReference type="NCBI Taxonomy" id="2026836"/>
    <lineage>
        <taxon>Eukaryota</taxon>
        <taxon>Viridiplantae</taxon>
        <taxon>Chlorophyta</taxon>
        <taxon>core chlorophytes</taxon>
        <taxon>Trebouxiophyceae</taxon>
        <taxon>Chlorellales</taxon>
        <taxon>Chlorellaceae</taxon>
        <taxon>Apatococcus</taxon>
    </lineage>
</organism>
<name>A0AAW1ST36_9CHLO</name>